<keyword evidence="5" id="KW-1185">Reference proteome</keyword>
<dbReference type="NCBIfam" id="TIGR00797">
    <property type="entry name" value="matE"/>
    <property type="match status" value="1"/>
</dbReference>
<evidence type="ECO:0000256" key="1">
    <source>
        <dbReference type="ARBA" id="ARBA00010199"/>
    </source>
</evidence>
<dbReference type="EMBL" id="LSRX01000044">
    <property type="protein sequence ID" value="OLQ12376.1"/>
    <property type="molecule type" value="Genomic_DNA"/>
</dbReference>
<evidence type="ECO:0000256" key="2">
    <source>
        <dbReference type="SAM" id="Phobius"/>
    </source>
</evidence>
<dbReference type="GO" id="GO:0016020">
    <property type="term" value="C:membrane"/>
    <property type="evidence" value="ECO:0007669"/>
    <property type="project" value="InterPro"/>
</dbReference>
<feature type="transmembrane region" description="Helical" evidence="2">
    <location>
        <begin position="893"/>
        <end position="915"/>
    </location>
</feature>
<dbReference type="InterPro" id="IPR002654">
    <property type="entry name" value="Glyco_trans_25"/>
</dbReference>
<keyword evidence="2" id="KW-0472">Membrane</keyword>
<protein>
    <submittedName>
        <fullName evidence="4">Multidrug and toxin extrusion protein 2</fullName>
    </submittedName>
</protein>
<proteinExistence type="inferred from homology"/>
<dbReference type="Pfam" id="PF01755">
    <property type="entry name" value="Glyco_transf_25"/>
    <property type="match status" value="1"/>
</dbReference>
<feature type="transmembrane region" description="Helical" evidence="2">
    <location>
        <begin position="669"/>
        <end position="689"/>
    </location>
</feature>
<dbReference type="Pfam" id="PF01554">
    <property type="entry name" value="MatE"/>
    <property type="match status" value="2"/>
</dbReference>
<dbReference type="InterPro" id="IPR002528">
    <property type="entry name" value="MATE_fam"/>
</dbReference>
<dbReference type="AlphaFoldDB" id="A0A1Q9EY49"/>
<name>A0A1Q9EY49_SYMMI</name>
<evidence type="ECO:0000313" key="5">
    <source>
        <dbReference type="Proteomes" id="UP000186817"/>
    </source>
</evidence>
<feature type="transmembrane region" description="Helical" evidence="2">
    <location>
        <begin position="819"/>
        <end position="841"/>
    </location>
</feature>
<evidence type="ECO:0000259" key="3">
    <source>
        <dbReference type="Pfam" id="PF01755"/>
    </source>
</evidence>
<feature type="transmembrane region" description="Helical" evidence="2">
    <location>
        <begin position="921"/>
        <end position="941"/>
    </location>
</feature>
<dbReference type="GO" id="GO:0042910">
    <property type="term" value="F:xenobiotic transmembrane transporter activity"/>
    <property type="evidence" value="ECO:0007669"/>
    <property type="project" value="InterPro"/>
</dbReference>
<dbReference type="Proteomes" id="UP000186817">
    <property type="component" value="Unassembled WGS sequence"/>
</dbReference>
<gene>
    <name evidence="4" type="primary">SLC47A2</name>
    <name evidence="4" type="ORF">AK812_SmicGene3706</name>
</gene>
<comment type="similarity">
    <text evidence="1">Belongs to the multi antimicrobial extrusion (MATE) (TC 2.A.66.1) family.</text>
</comment>
<keyword evidence="2" id="KW-1133">Transmembrane helix</keyword>
<accession>A0A1Q9EY49</accession>
<comment type="caution">
    <text evidence="4">The sequence shown here is derived from an EMBL/GenBank/DDBJ whole genome shotgun (WGS) entry which is preliminary data.</text>
</comment>
<feature type="transmembrane region" description="Helical" evidence="2">
    <location>
        <begin position="1010"/>
        <end position="1030"/>
    </location>
</feature>
<sequence length="1250" mass="138447">MICRLLPETLPADRAMASIGQPSMLRLWQVPNPRCSACAVGSTAGQRASARRPPRGPVELRSAVLGAVAAGVTLRIQRRLQARWRHSRELRQACRATDTGSSEAQSVPPELGEWCALFINLERRADRKERLRSLLAEANEPLLGRLERVEAIDKLALSLDDEVVVDAVGPYALERARRAVDEEHYTIVHDEEGNLVHFDDHLTVGGIACALSHRLALQRIATHPTAEWGLILEDDVNAVVPRVDLAISKLLKELPEDWDAVCLAYHDPRGRVHPLAVDKGTIDESFDGAEVELIQSHGHVFGLGAWMVRKEAAQELVDHAFPIESQVDFTLTNWLARNGRSFWKVDPTNLLFYAPSSEEEMDSDVQTMVPIAKIEEEHDSLQAYIDYMNGRTADPYEDWDLDLDLDYGSQQFDEEEWIRQWQEARYEVRGILWAFEVRRLTLWALAGLSRLKKKESRSDASVHLRWRAARCVRQPGSPLGLPRVLRVKMDGKEAGEPLLQAEAQEAQPSRRRLLAEIWPLWFPMMVSDVTMLLNEFVNTVFLDSQQLAAVGLGNMMQNCCVLTIGMGLTSALDTFVSQANGAGEHSLCTRYLQRSRLVTAVQLVSMKASRDMRLLTIARLSLDSSETSSIRRALEGRGLELRSLRAEKYTTVEVIVSYLQNMEMPLPPWVSTATSLLHVVWAILFVVVFQWGNMGARVANALTWTMQWLIGSAFLVSQASELHATPRQLLLVQKEAFRQWPSYMEVALPATVQVCSELWFWEICALLMGYLGPTPLAAHVAAMNLVTVLAMPTMSLGMAAATVVGTALGAQLTEKARDASWLCVSICVGVWSGLALLLLALQNIIPRLLASDLEVRSLVQKLLMIYTLAGYADSAQNVMGPTLRGVGRQATAVVIYLVSFYAVMLPLGCVLAWPFDFGVQGMWYAMVFGTTLAAAAFFVVLHHLDWEQCASESDERRQTDGSLDATAHDAGLASGYEMTAEVRIYIRETHSPLQPFLMFKKLMRASARSLIPIAMGHLVLFAALGSYLGAAGLESLMPLQAAMTRRARLLLLLPVRLAADMNPGDMADTYFGSMSSPNTLGACEHGEVQECCPLSQCIPGLEMLSGCDQSRGQTTCVASKVSEAWPLKNGICRCETGQSCATGRCAVSNSTLKPLPPIYPHTLALFQKQQVSWYWNAAATNLSVVVAGLFAFMLVAGLSLRWTLRAALRAEDPCTETLESRRLVCDEVFEADLEAEDDPHFTELGHLVNR</sequence>
<dbReference type="CDD" id="cd06532">
    <property type="entry name" value="Glyco_transf_25"/>
    <property type="match status" value="1"/>
</dbReference>
<dbReference type="GO" id="GO:0015297">
    <property type="term" value="F:antiporter activity"/>
    <property type="evidence" value="ECO:0007669"/>
    <property type="project" value="InterPro"/>
</dbReference>
<feature type="transmembrane region" description="Helical" evidence="2">
    <location>
        <begin position="701"/>
        <end position="720"/>
    </location>
</feature>
<dbReference type="PANTHER" id="PTHR11206">
    <property type="entry name" value="MULTIDRUG RESISTANCE PROTEIN"/>
    <property type="match status" value="1"/>
</dbReference>
<feature type="transmembrane region" description="Helical" evidence="2">
    <location>
        <begin position="1173"/>
        <end position="1200"/>
    </location>
</feature>
<evidence type="ECO:0000313" key="4">
    <source>
        <dbReference type="EMBL" id="OLQ12376.1"/>
    </source>
</evidence>
<feature type="transmembrane region" description="Helical" evidence="2">
    <location>
        <begin position="758"/>
        <end position="778"/>
    </location>
</feature>
<reference evidence="4 5" key="1">
    <citation type="submission" date="2016-02" db="EMBL/GenBank/DDBJ databases">
        <title>Genome analysis of coral dinoflagellate symbionts highlights evolutionary adaptations to a symbiotic lifestyle.</title>
        <authorList>
            <person name="Aranda M."/>
            <person name="Li Y."/>
            <person name="Liew Y.J."/>
            <person name="Baumgarten S."/>
            <person name="Simakov O."/>
            <person name="Wilson M."/>
            <person name="Piel J."/>
            <person name="Ashoor H."/>
            <person name="Bougouffa S."/>
            <person name="Bajic V.B."/>
            <person name="Ryu T."/>
            <person name="Ravasi T."/>
            <person name="Bayer T."/>
            <person name="Micklem G."/>
            <person name="Kim H."/>
            <person name="Bhak J."/>
            <person name="Lajeunesse T.C."/>
            <person name="Voolstra C.R."/>
        </authorList>
    </citation>
    <scope>NUCLEOTIDE SEQUENCE [LARGE SCALE GENOMIC DNA]</scope>
    <source>
        <strain evidence="4 5">CCMP2467</strain>
    </source>
</reference>
<feature type="domain" description="Glycosyl transferase family 25" evidence="3">
    <location>
        <begin position="118"/>
        <end position="329"/>
    </location>
</feature>
<organism evidence="4 5">
    <name type="scientific">Symbiodinium microadriaticum</name>
    <name type="common">Dinoflagellate</name>
    <name type="synonym">Zooxanthella microadriatica</name>
    <dbReference type="NCBI Taxonomy" id="2951"/>
    <lineage>
        <taxon>Eukaryota</taxon>
        <taxon>Sar</taxon>
        <taxon>Alveolata</taxon>
        <taxon>Dinophyceae</taxon>
        <taxon>Suessiales</taxon>
        <taxon>Symbiodiniaceae</taxon>
        <taxon>Symbiodinium</taxon>
    </lineage>
</organism>
<keyword evidence="2" id="KW-0812">Transmembrane</keyword>
<feature type="transmembrane region" description="Helical" evidence="2">
    <location>
        <begin position="785"/>
        <end position="807"/>
    </location>
</feature>
<dbReference type="OrthoDB" id="416179at2759"/>